<dbReference type="EMBL" id="DXCX01000087">
    <property type="protein sequence ID" value="HIY74011.1"/>
    <property type="molecule type" value="Genomic_DNA"/>
</dbReference>
<dbReference type="GO" id="GO:0015297">
    <property type="term" value="F:antiporter activity"/>
    <property type="evidence" value="ECO:0007669"/>
    <property type="project" value="InterPro"/>
</dbReference>
<sequence length="583" mass="64641">MRLKETNRENIFVRKAFYRFFLPSLLSSLGLGIGGLADCVFVGNAIGATGLSAISIGQPVYMLFNTISYSLSIGGSIRYASALSEGREEEGRSIFANVLRTDLFVNITLCLLGLLFLPQLLTFLGAGTPGSELWQNCEAMVRAQLLLVPIMFCQGPFYYFINADNNPKLAAVALVTSNSIDILFNYVFVILLDMGVVGSVYSTGLGAAVMIVISLTHFICKKGCLRFTWPKFEGRSVVQSFRTGFATSVQYIYQFITILVCNRLLMSIGGELGVAVFGIVFNVALVAASMYDAISMAIQPMVSTFHGECNRHNILCTLKQSFKVSVVMSVLLILLLMLSPQGVCFAFGLRTAEEFAMGVVAIRIYALCVLPTGINMVMTYYYQTLGKEFISYMLFTLRSLVFFLAFGLLLSQGGVEMFWWTYPCMEVATLVVLAIYNKVKGSWTYLDEDDSNVYTAFLDSRTANLGAVEQEVSDYLEGMNANPTQTYFSTIAVEEVCGIILDRGFSVDDGYIQLTIVPHEDETVTIHVRDNAREFNPFEVNTDEISLEEGTGLDVIGIKMIKSKAKEFFYRRYAGFNTLMVRV</sequence>
<evidence type="ECO:0000256" key="4">
    <source>
        <dbReference type="ARBA" id="ARBA00022989"/>
    </source>
</evidence>
<feature type="transmembrane region" description="Helical" evidence="6">
    <location>
        <begin position="417"/>
        <end position="436"/>
    </location>
</feature>
<feature type="transmembrane region" description="Helical" evidence="6">
    <location>
        <begin position="241"/>
        <end position="260"/>
    </location>
</feature>
<evidence type="ECO:0000256" key="1">
    <source>
        <dbReference type="ARBA" id="ARBA00004651"/>
    </source>
</evidence>
<feature type="transmembrane region" description="Helical" evidence="6">
    <location>
        <begin position="272"/>
        <end position="291"/>
    </location>
</feature>
<evidence type="ECO:0000313" key="8">
    <source>
        <dbReference type="Proteomes" id="UP000886824"/>
    </source>
</evidence>
<dbReference type="InterPro" id="IPR051327">
    <property type="entry name" value="MATE_MepA_subfamily"/>
</dbReference>
<feature type="transmembrane region" description="Helical" evidence="6">
    <location>
        <begin position="198"/>
        <end position="220"/>
    </location>
</feature>
<dbReference type="Proteomes" id="UP000886824">
    <property type="component" value="Unassembled WGS sequence"/>
</dbReference>
<feature type="transmembrane region" description="Helical" evidence="6">
    <location>
        <begin position="20"/>
        <end position="48"/>
    </location>
</feature>
<dbReference type="InterPro" id="IPR002528">
    <property type="entry name" value="MATE_fam"/>
</dbReference>
<keyword evidence="4 6" id="KW-1133">Transmembrane helix</keyword>
<dbReference type="Gene3D" id="3.30.565.10">
    <property type="entry name" value="Histidine kinase-like ATPase, C-terminal domain"/>
    <property type="match status" value="1"/>
</dbReference>
<evidence type="ECO:0000313" key="7">
    <source>
        <dbReference type="EMBL" id="HIY74011.1"/>
    </source>
</evidence>
<keyword evidence="5 6" id="KW-0472">Membrane</keyword>
<evidence type="ECO:0000256" key="6">
    <source>
        <dbReference type="SAM" id="Phobius"/>
    </source>
</evidence>
<evidence type="ECO:0000256" key="5">
    <source>
        <dbReference type="ARBA" id="ARBA00023136"/>
    </source>
</evidence>
<keyword evidence="3 6" id="KW-0812">Transmembrane</keyword>
<dbReference type="GO" id="GO:0005886">
    <property type="term" value="C:plasma membrane"/>
    <property type="evidence" value="ECO:0007669"/>
    <property type="project" value="UniProtKB-SubCell"/>
</dbReference>
<feature type="transmembrane region" description="Helical" evidence="6">
    <location>
        <begin position="355"/>
        <end position="377"/>
    </location>
</feature>
<dbReference type="GO" id="GO:0042910">
    <property type="term" value="F:xenobiotic transmembrane transporter activity"/>
    <property type="evidence" value="ECO:0007669"/>
    <property type="project" value="InterPro"/>
</dbReference>
<protein>
    <submittedName>
        <fullName evidence="7">Uncharacterized protein</fullName>
    </submittedName>
</protein>
<comment type="caution">
    <text evidence="7">The sequence shown here is derived from an EMBL/GenBank/DDBJ whole genome shotgun (WGS) entry which is preliminary data.</text>
</comment>
<reference evidence="7" key="1">
    <citation type="journal article" date="2021" name="PeerJ">
        <title>Extensive microbial diversity within the chicken gut microbiome revealed by metagenomics and culture.</title>
        <authorList>
            <person name="Gilroy R."/>
            <person name="Ravi A."/>
            <person name="Getino M."/>
            <person name="Pursley I."/>
            <person name="Horton D.L."/>
            <person name="Alikhan N.F."/>
            <person name="Baker D."/>
            <person name="Gharbi K."/>
            <person name="Hall N."/>
            <person name="Watson M."/>
            <person name="Adriaenssens E.M."/>
            <person name="Foster-Nyarko E."/>
            <person name="Jarju S."/>
            <person name="Secka A."/>
            <person name="Antonio M."/>
            <person name="Oren A."/>
            <person name="Chaudhuri R.R."/>
            <person name="La Ragione R."/>
            <person name="Hildebrand F."/>
            <person name="Pallen M.J."/>
        </authorList>
    </citation>
    <scope>NUCLEOTIDE SEQUENCE</scope>
    <source>
        <strain evidence="7">CHK33-7979</strain>
    </source>
</reference>
<feature type="transmembrane region" description="Helical" evidence="6">
    <location>
        <begin position="172"/>
        <end position="192"/>
    </location>
</feature>
<dbReference type="Pfam" id="PF01554">
    <property type="entry name" value="MatE"/>
    <property type="match status" value="2"/>
</dbReference>
<feature type="transmembrane region" description="Helical" evidence="6">
    <location>
        <begin position="103"/>
        <end position="121"/>
    </location>
</feature>
<reference evidence="7" key="2">
    <citation type="submission" date="2021-04" db="EMBL/GenBank/DDBJ databases">
        <authorList>
            <person name="Gilroy R."/>
        </authorList>
    </citation>
    <scope>NUCLEOTIDE SEQUENCE</scope>
    <source>
        <strain evidence="7">CHK33-7979</strain>
    </source>
</reference>
<organism evidence="7 8">
    <name type="scientific">Candidatus Intestinimonas merdavium</name>
    <dbReference type="NCBI Taxonomy" id="2838622"/>
    <lineage>
        <taxon>Bacteria</taxon>
        <taxon>Bacillati</taxon>
        <taxon>Bacillota</taxon>
        <taxon>Clostridia</taxon>
        <taxon>Eubacteriales</taxon>
        <taxon>Intestinimonas</taxon>
    </lineage>
</organism>
<feature type="transmembrane region" description="Helical" evidence="6">
    <location>
        <begin position="60"/>
        <end position="82"/>
    </location>
</feature>
<feature type="transmembrane region" description="Helical" evidence="6">
    <location>
        <begin position="389"/>
        <end position="411"/>
    </location>
</feature>
<keyword evidence="2" id="KW-1003">Cell membrane</keyword>
<dbReference type="PANTHER" id="PTHR43823:SF3">
    <property type="entry name" value="MULTIDRUG EXPORT PROTEIN MEPA"/>
    <property type="match status" value="1"/>
</dbReference>
<comment type="subcellular location">
    <subcellularLocation>
        <location evidence="1">Cell membrane</location>
        <topology evidence="1">Multi-pass membrane protein</topology>
    </subcellularLocation>
</comment>
<evidence type="ECO:0000256" key="2">
    <source>
        <dbReference type="ARBA" id="ARBA00022475"/>
    </source>
</evidence>
<evidence type="ECO:0000256" key="3">
    <source>
        <dbReference type="ARBA" id="ARBA00022692"/>
    </source>
</evidence>
<feature type="transmembrane region" description="Helical" evidence="6">
    <location>
        <begin position="326"/>
        <end position="349"/>
    </location>
</feature>
<dbReference type="AlphaFoldDB" id="A0A9D1Z5T4"/>
<accession>A0A9D1Z5T4</accession>
<dbReference type="InterPro" id="IPR036890">
    <property type="entry name" value="HATPase_C_sf"/>
</dbReference>
<gene>
    <name evidence="7" type="ORF">H9826_08585</name>
</gene>
<name>A0A9D1Z5T4_9FIRM</name>
<feature type="transmembrane region" description="Helical" evidence="6">
    <location>
        <begin position="141"/>
        <end position="160"/>
    </location>
</feature>
<proteinExistence type="predicted"/>
<dbReference type="PANTHER" id="PTHR43823">
    <property type="entry name" value="SPORULATION PROTEIN YKVU"/>
    <property type="match status" value="1"/>
</dbReference>